<reference evidence="1" key="1">
    <citation type="submission" date="2020-03" db="EMBL/GenBank/DDBJ databases">
        <authorList>
            <person name="Weist P."/>
        </authorList>
    </citation>
    <scope>NUCLEOTIDE SEQUENCE</scope>
</reference>
<evidence type="ECO:0000313" key="2">
    <source>
        <dbReference type="Proteomes" id="UP001153269"/>
    </source>
</evidence>
<protein>
    <submittedName>
        <fullName evidence="1">Uncharacterized protein</fullName>
    </submittedName>
</protein>
<gene>
    <name evidence="1" type="ORF">PLEPLA_LOCUS2241</name>
</gene>
<accession>A0A9N7TK43</accession>
<dbReference type="AlphaFoldDB" id="A0A9N7TK43"/>
<dbReference type="EMBL" id="CADEAL010000112">
    <property type="protein sequence ID" value="CAB1414532.1"/>
    <property type="molecule type" value="Genomic_DNA"/>
</dbReference>
<keyword evidence="2" id="KW-1185">Reference proteome</keyword>
<name>A0A9N7TK43_PLEPL</name>
<evidence type="ECO:0000313" key="1">
    <source>
        <dbReference type="EMBL" id="CAB1414532.1"/>
    </source>
</evidence>
<proteinExistence type="predicted"/>
<organism evidence="1 2">
    <name type="scientific">Pleuronectes platessa</name>
    <name type="common">European plaice</name>
    <dbReference type="NCBI Taxonomy" id="8262"/>
    <lineage>
        <taxon>Eukaryota</taxon>
        <taxon>Metazoa</taxon>
        <taxon>Chordata</taxon>
        <taxon>Craniata</taxon>
        <taxon>Vertebrata</taxon>
        <taxon>Euteleostomi</taxon>
        <taxon>Actinopterygii</taxon>
        <taxon>Neopterygii</taxon>
        <taxon>Teleostei</taxon>
        <taxon>Neoteleostei</taxon>
        <taxon>Acanthomorphata</taxon>
        <taxon>Carangaria</taxon>
        <taxon>Pleuronectiformes</taxon>
        <taxon>Pleuronectoidei</taxon>
        <taxon>Pleuronectidae</taxon>
        <taxon>Pleuronectes</taxon>
    </lineage>
</organism>
<sequence length="128" mass="13401">MKWKLVLLCVVCRDDSEEQLFSPVSSRTSSGPENRLPLLDSRPCTATLSSRPSPAARLLIGIGGEERIAVRHGAVLWSPQKQAKGPACLTCPTCGGVSFCPGTIHDHCLSALLSIPSSSSAIPSSSSA</sequence>
<dbReference type="Proteomes" id="UP001153269">
    <property type="component" value="Unassembled WGS sequence"/>
</dbReference>
<comment type="caution">
    <text evidence="1">The sequence shown here is derived from an EMBL/GenBank/DDBJ whole genome shotgun (WGS) entry which is preliminary data.</text>
</comment>